<reference evidence="3" key="1">
    <citation type="journal article" date="2018" name="Nat. Microbiol.">
        <title>Leveraging single-cell genomics to expand the fungal tree of life.</title>
        <authorList>
            <person name="Ahrendt S.R."/>
            <person name="Quandt C.A."/>
            <person name="Ciobanu D."/>
            <person name="Clum A."/>
            <person name="Salamov A."/>
            <person name="Andreopoulos B."/>
            <person name="Cheng J.F."/>
            <person name="Woyke T."/>
            <person name="Pelin A."/>
            <person name="Henrissat B."/>
            <person name="Reynolds N.K."/>
            <person name="Benny G.L."/>
            <person name="Smith M.E."/>
            <person name="James T.Y."/>
            <person name="Grigoriev I.V."/>
        </authorList>
    </citation>
    <scope>NUCLEOTIDE SEQUENCE [LARGE SCALE GENOMIC DNA]</scope>
    <source>
        <strain evidence="3">Benny S71-1</strain>
    </source>
</reference>
<dbReference type="OrthoDB" id="5592375at2759"/>
<organism evidence="2 3">
    <name type="scientific">Syncephalis pseudoplumigaleata</name>
    <dbReference type="NCBI Taxonomy" id="1712513"/>
    <lineage>
        <taxon>Eukaryota</taxon>
        <taxon>Fungi</taxon>
        <taxon>Fungi incertae sedis</taxon>
        <taxon>Zoopagomycota</taxon>
        <taxon>Zoopagomycotina</taxon>
        <taxon>Zoopagomycetes</taxon>
        <taxon>Zoopagales</taxon>
        <taxon>Piptocephalidaceae</taxon>
        <taxon>Syncephalis</taxon>
    </lineage>
</organism>
<sequence length="272" mass="28241">MNLLKRMLATCGFSALAAVGVAVGAAQAQDYPTRNITMIVPFAAGGPTDQTLGQSIIIENVVGAGGTTASARAAKAAPDGYTLITGHMGTHAASVPLYPKLAYHPSKDFEPVGLIAGTPILILARKDFPAKDLKEFVAYLKANTDKLNEAHAGVGSVSYSSCQLLDAVLKISPTGVPFNGTGPAMNALVGGQVDYMCDQIVNAVPQVKGGTIKAYALNAALVKALDDEGVKKRLLDLGSVIPKPAERTPESLKTLVDSEITKWSGVLKPLSN</sequence>
<feature type="chain" id="PRO_5021011205" evidence="1">
    <location>
        <begin position="29"/>
        <end position="272"/>
    </location>
</feature>
<dbReference type="Proteomes" id="UP000278143">
    <property type="component" value="Unassembled WGS sequence"/>
</dbReference>
<evidence type="ECO:0000313" key="2">
    <source>
        <dbReference type="EMBL" id="RKP23728.1"/>
    </source>
</evidence>
<evidence type="ECO:0000313" key="3">
    <source>
        <dbReference type="Proteomes" id="UP000278143"/>
    </source>
</evidence>
<keyword evidence="2" id="KW-0675">Receptor</keyword>
<feature type="signal peptide" evidence="1">
    <location>
        <begin position="1"/>
        <end position="28"/>
    </location>
</feature>
<dbReference type="SUPFAM" id="SSF53850">
    <property type="entry name" value="Periplasmic binding protein-like II"/>
    <property type="match status" value="1"/>
</dbReference>
<proteinExistence type="predicted"/>
<dbReference type="Pfam" id="PF03401">
    <property type="entry name" value="TctC"/>
    <property type="match status" value="1"/>
</dbReference>
<keyword evidence="3" id="KW-1185">Reference proteome</keyword>
<dbReference type="AlphaFoldDB" id="A0A4P9YVA5"/>
<name>A0A4P9YVA5_9FUNG</name>
<keyword evidence="1" id="KW-0732">Signal</keyword>
<gene>
    <name evidence="2" type="ORF">SYNPS1DRAFT_24198</name>
</gene>
<protein>
    <submittedName>
        <fullName evidence="2">Tripartite tricarboxylate transporter family receptor-domain-containing protein</fullName>
    </submittedName>
</protein>
<evidence type="ECO:0000256" key="1">
    <source>
        <dbReference type="SAM" id="SignalP"/>
    </source>
</evidence>
<dbReference type="PANTHER" id="PTHR42928:SF5">
    <property type="entry name" value="BLR1237 PROTEIN"/>
    <property type="match status" value="1"/>
</dbReference>
<accession>A0A4P9YVA5</accession>
<dbReference type="EMBL" id="KZ990734">
    <property type="protein sequence ID" value="RKP23728.1"/>
    <property type="molecule type" value="Genomic_DNA"/>
</dbReference>
<dbReference type="PANTHER" id="PTHR42928">
    <property type="entry name" value="TRICARBOXYLATE-BINDING PROTEIN"/>
    <property type="match status" value="1"/>
</dbReference>
<dbReference type="Gene3D" id="3.40.190.150">
    <property type="entry name" value="Bordetella uptake gene, domain 1"/>
    <property type="match status" value="2"/>
</dbReference>
<dbReference type="InterPro" id="IPR042100">
    <property type="entry name" value="Bug_dom1"/>
</dbReference>
<dbReference type="InterPro" id="IPR005064">
    <property type="entry name" value="BUG"/>
</dbReference>